<evidence type="ECO:0000259" key="4">
    <source>
        <dbReference type="PROSITE" id="PS51387"/>
    </source>
</evidence>
<dbReference type="RefSeq" id="WP_145199999.1">
    <property type="nucleotide sequence ID" value="NZ_CP036434.1"/>
</dbReference>
<dbReference type="InterPro" id="IPR016164">
    <property type="entry name" value="FAD-linked_Oxase-like_C"/>
</dbReference>
<dbReference type="EC" id="1.-.-.-" evidence="5"/>
<dbReference type="SUPFAM" id="SSF56176">
    <property type="entry name" value="FAD-binding/transporter-associated domain-like"/>
    <property type="match status" value="1"/>
</dbReference>
<feature type="compositionally biased region" description="Polar residues" evidence="3">
    <location>
        <begin position="1"/>
        <end position="10"/>
    </location>
</feature>
<dbReference type="InterPro" id="IPR010031">
    <property type="entry name" value="FAD_lactone_oxidase-like"/>
</dbReference>
<dbReference type="PANTHER" id="PTHR43762">
    <property type="entry name" value="L-GULONOLACTONE OXIDASE"/>
    <property type="match status" value="1"/>
</dbReference>
<keyword evidence="5" id="KW-0560">Oxidoreductase</keyword>
<dbReference type="InterPro" id="IPR016169">
    <property type="entry name" value="FAD-bd_PCMH_sub2"/>
</dbReference>
<protein>
    <submittedName>
        <fullName evidence="5">Putative decaprenylphosphoryl-beta-D-ribose oxidase</fullName>
        <ecNumber evidence="5">1.-.-.-</ecNumber>
    </submittedName>
</protein>
<evidence type="ECO:0000256" key="2">
    <source>
        <dbReference type="ARBA" id="ARBA00022827"/>
    </source>
</evidence>
<dbReference type="Gene3D" id="3.30.465.10">
    <property type="match status" value="1"/>
</dbReference>
<dbReference type="Gene3D" id="3.30.43.10">
    <property type="entry name" value="Uridine Diphospho-n-acetylenolpyruvylglucosamine Reductase, domain 2"/>
    <property type="match status" value="1"/>
</dbReference>
<dbReference type="PROSITE" id="PS51387">
    <property type="entry name" value="FAD_PCMH"/>
    <property type="match status" value="1"/>
</dbReference>
<reference evidence="5 6" key="1">
    <citation type="submission" date="2019-02" db="EMBL/GenBank/DDBJ databases">
        <title>Deep-cultivation of Planctomycetes and their phenomic and genomic characterization uncovers novel biology.</title>
        <authorList>
            <person name="Wiegand S."/>
            <person name="Jogler M."/>
            <person name="Boedeker C."/>
            <person name="Pinto D."/>
            <person name="Vollmers J."/>
            <person name="Rivas-Marin E."/>
            <person name="Kohn T."/>
            <person name="Peeters S.H."/>
            <person name="Heuer A."/>
            <person name="Rast P."/>
            <person name="Oberbeckmann S."/>
            <person name="Bunk B."/>
            <person name="Jeske O."/>
            <person name="Meyerdierks A."/>
            <person name="Storesund J.E."/>
            <person name="Kallscheuer N."/>
            <person name="Luecker S."/>
            <person name="Lage O.M."/>
            <person name="Pohl T."/>
            <person name="Merkel B.J."/>
            <person name="Hornburger P."/>
            <person name="Mueller R.-W."/>
            <person name="Bruemmer F."/>
            <person name="Labrenz M."/>
            <person name="Spormann A.M."/>
            <person name="Op den Camp H."/>
            <person name="Overmann J."/>
            <person name="Amann R."/>
            <person name="Jetten M.S.M."/>
            <person name="Mascher T."/>
            <person name="Medema M.H."/>
            <person name="Devos D.P."/>
            <person name="Kaster A.-K."/>
            <person name="Ovreas L."/>
            <person name="Rohde M."/>
            <person name="Galperin M.Y."/>
            <person name="Jogler C."/>
        </authorList>
    </citation>
    <scope>NUCLEOTIDE SEQUENCE [LARGE SCALE GENOMIC DNA]</scope>
    <source>
        <strain evidence="5 6">Poly30</strain>
    </source>
</reference>
<keyword evidence="1" id="KW-0285">Flavoprotein</keyword>
<gene>
    <name evidence="5" type="primary">dprE1_1</name>
    <name evidence="5" type="ORF">Poly30_35750</name>
</gene>
<evidence type="ECO:0000256" key="1">
    <source>
        <dbReference type="ARBA" id="ARBA00022630"/>
    </source>
</evidence>
<dbReference type="OrthoDB" id="9768764at2"/>
<dbReference type="PANTHER" id="PTHR43762:SF1">
    <property type="entry name" value="D-ARABINONO-1,4-LACTONE OXIDASE"/>
    <property type="match status" value="1"/>
</dbReference>
<dbReference type="EMBL" id="CP036434">
    <property type="protein sequence ID" value="QDV08039.1"/>
    <property type="molecule type" value="Genomic_DNA"/>
</dbReference>
<proteinExistence type="predicted"/>
<dbReference type="InterPro" id="IPR016166">
    <property type="entry name" value="FAD-bd_PCMH"/>
</dbReference>
<dbReference type="InterPro" id="IPR006094">
    <property type="entry name" value="Oxid_FAD_bind_N"/>
</dbReference>
<dbReference type="Proteomes" id="UP000320390">
    <property type="component" value="Chromosome"/>
</dbReference>
<dbReference type="SUPFAM" id="SSF55103">
    <property type="entry name" value="FAD-linked oxidases, C-terminal domain"/>
    <property type="match status" value="1"/>
</dbReference>
<name>A0A518EVB5_9BACT</name>
<organism evidence="5 6">
    <name type="scientific">Saltatorellus ferox</name>
    <dbReference type="NCBI Taxonomy" id="2528018"/>
    <lineage>
        <taxon>Bacteria</taxon>
        <taxon>Pseudomonadati</taxon>
        <taxon>Planctomycetota</taxon>
        <taxon>Planctomycetia</taxon>
        <taxon>Planctomycetia incertae sedis</taxon>
        <taxon>Saltatorellus</taxon>
    </lineage>
</organism>
<evidence type="ECO:0000313" key="6">
    <source>
        <dbReference type="Proteomes" id="UP000320390"/>
    </source>
</evidence>
<evidence type="ECO:0000313" key="5">
    <source>
        <dbReference type="EMBL" id="QDV08039.1"/>
    </source>
</evidence>
<dbReference type="Pfam" id="PF01565">
    <property type="entry name" value="FAD_binding_4"/>
    <property type="match status" value="1"/>
</dbReference>
<dbReference type="InterPro" id="IPR016167">
    <property type="entry name" value="FAD-bd_PCMH_sub1"/>
</dbReference>
<accession>A0A518EVB5</accession>
<keyword evidence="2" id="KW-0274">FAD</keyword>
<dbReference type="AlphaFoldDB" id="A0A518EVB5"/>
<dbReference type="GO" id="GO:0016899">
    <property type="term" value="F:oxidoreductase activity, acting on the CH-OH group of donors, oxygen as acceptor"/>
    <property type="evidence" value="ECO:0007669"/>
    <property type="project" value="InterPro"/>
</dbReference>
<keyword evidence="6" id="KW-1185">Reference proteome</keyword>
<dbReference type="InterPro" id="IPR036318">
    <property type="entry name" value="FAD-bd_PCMH-like_sf"/>
</dbReference>
<feature type="domain" description="FAD-binding PCMH-type" evidence="4">
    <location>
        <begin position="38"/>
        <end position="211"/>
    </location>
</feature>
<dbReference type="GO" id="GO:0071949">
    <property type="term" value="F:FAD binding"/>
    <property type="evidence" value="ECO:0007669"/>
    <property type="project" value="InterPro"/>
</dbReference>
<evidence type="ECO:0000256" key="3">
    <source>
        <dbReference type="SAM" id="MobiDB-lite"/>
    </source>
</evidence>
<feature type="region of interest" description="Disordered" evidence="3">
    <location>
        <begin position="1"/>
        <end position="24"/>
    </location>
</feature>
<sequence length="503" mass="56002">METGSTSSRPPGSEALARRVRSEERPRRGFEYVEGWGMAMGAESRVWRPESADEVAEVFRRSRQSGRCLALRGAGRSYGDASINDRGDVLDISAMNRVLSFDEATGIADCEAGVTIRDLWRHSLPRGYWPKVVSGTMFPTLAGAAGMNIHGKNNYKVGTIGDAILEIDMVLPDGTFITVDRERRPELFHAAIGGFGMLGAITRVKIGTKKIHSGEIDVAGISVPNLGAMMDYVDAHTGTADYLVGWLDCFGRGEDLGRGLIHHARYLEPGEDPEAERTLTLAHQHLPGSIMGFPKGEVWRILKLVSHDPGMRLLNFTKHQMGKLEQRKGWYRQSHAAFNFLLDFVPNWKFAYGRKPGHGLIQYQVFLPKESALAGFTEIIGRQQKRGHTSYLGVLKRHRPDPFLLTHAMDGWSIAMDFAVTPKNRESLWATTDELTRVVLDHGGRFYFAKDAVIGPKTVEAMFDAEKLSAFRALKFQLDPGEMLQTNLWRRAFGPVETFTAPA</sequence>